<dbReference type="AlphaFoldDB" id="A0AAV8ZK38"/>
<comment type="caution">
    <text evidence="1">The sequence shown here is derived from an EMBL/GenBank/DDBJ whole genome shotgun (WGS) entry which is preliminary data.</text>
</comment>
<reference evidence="1" key="1">
    <citation type="journal article" date="2023" name="Insect Mol. Biol.">
        <title>Genome sequencing provides insights into the evolution of gene families encoding plant cell wall-degrading enzymes in longhorned beetles.</title>
        <authorList>
            <person name="Shin N.R."/>
            <person name="Okamura Y."/>
            <person name="Kirsch R."/>
            <person name="Pauchet Y."/>
        </authorList>
    </citation>
    <scope>NUCLEOTIDE SEQUENCE</scope>
    <source>
        <strain evidence="1">RBIC_L_NR</strain>
    </source>
</reference>
<accession>A0AAV8ZK38</accession>
<protein>
    <submittedName>
        <fullName evidence="1">Uncharacterized protein</fullName>
    </submittedName>
</protein>
<proteinExistence type="predicted"/>
<keyword evidence="2" id="KW-1185">Reference proteome</keyword>
<evidence type="ECO:0000313" key="1">
    <source>
        <dbReference type="EMBL" id="KAJ8964169.1"/>
    </source>
</evidence>
<sequence length="76" mass="9384">MALLREDLEDLTDDEDFLELVELEAFPRAPRNFRNRENHFLKWNENEFRERFRLSKETVQLIVDEIRDEISFLKNK</sequence>
<dbReference type="Proteomes" id="UP001162156">
    <property type="component" value="Unassembled WGS sequence"/>
</dbReference>
<dbReference type="EMBL" id="JANEYF010001432">
    <property type="protein sequence ID" value="KAJ8964169.1"/>
    <property type="molecule type" value="Genomic_DNA"/>
</dbReference>
<organism evidence="1 2">
    <name type="scientific">Rhamnusium bicolor</name>
    <dbReference type="NCBI Taxonomy" id="1586634"/>
    <lineage>
        <taxon>Eukaryota</taxon>
        <taxon>Metazoa</taxon>
        <taxon>Ecdysozoa</taxon>
        <taxon>Arthropoda</taxon>
        <taxon>Hexapoda</taxon>
        <taxon>Insecta</taxon>
        <taxon>Pterygota</taxon>
        <taxon>Neoptera</taxon>
        <taxon>Endopterygota</taxon>
        <taxon>Coleoptera</taxon>
        <taxon>Polyphaga</taxon>
        <taxon>Cucujiformia</taxon>
        <taxon>Chrysomeloidea</taxon>
        <taxon>Cerambycidae</taxon>
        <taxon>Lepturinae</taxon>
        <taxon>Rhagiini</taxon>
        <taxon>Rhamnusium</taxon>
    </lineage>
</organism>
<name>A0AAV8ZK38_9CUCU</name>
<gene>
    <name evidence="1" type="ORF">NQ314_005079</name>
</gene>
<evidence type="ECO:0000313" key="2">
    <source>
        <dbReference type="Proteomes" id="UP001162156"/>
    </source>
</evidence>